<keyword evidence="2" id="KW-1133">Transmembrane helix</keyword>
<evidence type="ECO:0000256" key="3">
    <source>
        <dbReference type="SAM" id="SignalP"/>
    </source>
</evidence>
<name>A0ABV7WC89_9MICO</name>
<proteinExistence type="predicted"/>
<accession>A0ABV7WC89</accession>
<evidence type="ECO:0008006" key="6">
    <source>
        <dbReference type="Google" id="ProtNLM"/>
    </source>
</evidence>
<feature type="transmembrane region" description="Helical" evidence="2">
    <location>
        <begin position="392"/>
        <end position="417"/>
    </location>
</feature>
<dbReference type="EMBL" id="JBHRWW010000001">
    <property type="protein sequence ID" value="MFC3687077.1"/>
    <property type="molecule type" value="Genomic_DNA"/>
</dbReference>
<evidence type="ECO:0000313" key="4">
    <source>
        <dbReference type="EMBL" id="MFC3687077.1"/>
    </source>
</evidence>
<comment type="caution">
    <text evidence="4">The sequence shown here is derived from an EMBL/GenBank/DDBJ whole genome shotgun (WGS) entry which is preliminary data.</text>
</comment>
<protein>
    <recommendedName>
        <fullName evidence="6">TrbL/VirB6 plasmid conjugal transfer protein</fullName>
    </recommendedName>
</protein>
<dbReference type="RefSeq" id="WP_340289355.1">
    <property type="nucleotide sequence ID" value="NZ_JBBEOI010000007.1"/>
</dbReference>
<feature type="chain" id="PRO_5045258862" description="TrbL/VirB6 plasmid conjugal transfer protein" evidence="3">
    <location>
        <begin position="31"/>
        <end position="654"/>
    </location>
</feature>
<feature type="transmembrane region" description="Helical" evidence="2">
    <location>
        <begin position="165"/>
        <end position="182"/>
    </location>
</feature>
<dbReference type="Proteomes" id="UP001595685">
    <property type="component" value="Unassembled WGS sequence"/>
</dbReference>
<evidence type="ECO:0000256" key="1">
    <source>
        <dbReference type="SAM" id="MobiDB-lite"/>
    </source>
</evidence>
<reference evidence="5" key="1">
    <citation type="journal article" date="2019" name="Int. J. Syst. Evol. Microbiol.">
        <title>The Global Catalogue of Microorganisms (GCM) 10K type strain sequencing project: providing services to taxonomists for standard genome sequencing and annotation.</title>
        <authorList>
            <consortium name="The Broad Institute Genomics Platform"/>
            <consortium name="The Broad Institute Genome Sequencing Center for Infectious Disease"/>
            <person name="Wu L."/>
            <person name="Ma J."/>
        </authorList>
    </citation>
    <scope>NUCLEOTIDE SEQUENCE [LARGE SCALE GENOMIC DNA]</scope>
    <source>
        <strain evidence="5">NCAIM B.02333</strain>
    </source>
</reference>
<evidence type="ECO:0000313" key="5">
    <source>
        <dbReference type="Proteomes" id="UP001595685"/>
    </source>
</evidence>
<feature type="compositionally biased region" description="Polar residues" evidence="1">
    <location>
        <begin position="503"/>
        <end position="512"/>
    </location>
</feature>
<feature type="transmembrane region" description="Helical" evidence="2">
    <location>
        <begin position="429"/>
        <end position="447"/>
    </location>
</feature>
<feature type="region of interest" description="Disordered" evidence="1">
    <location>
        <begin position="537"/>
        <end position="610"/>
    </location>
</feature>
<keyword evidence="5" id="KW-1185">Reference proteome</keyword>
<organism evidence="4 5">
    <name type="scientific">Aquipuribacter hungaricus</name>
    <dbReference type="NCBI Taxonomy" id="545624"/>
    <lineage>
        <taxon>Bacteria</taxon>
        <taxon>Bacillati</taxon>
        <taxon>Actinomycetota</taxon>
        <taxon>Actinomycetes</taxon>
        <taxon>Micrococcales</taxon>
        <taxon>Intrasporangiaceae</taxon>
        <taxon>Aquipuribacter</taxon>
    </lineage>
</organism>
<feature type="region of interest" description="Disordered" evidence="1">
    <location>
        <begin position="43"/>
        <end position="63"/>
    </location>
</feature>
<gene>
    <name evidence="4" type="ORF">ACFOLH_01835</name>
</gene>
<evidence type="ECO:0000256" key="2">
    <source>
        <dbReference type="SAM" id="Phobius"/>
    </source>
</evidence>
<feature type="compositionally biased region" description="Basic and acidic residues" evidence="1">
    <location>
        <begin position="594"/>
        <end position="604"/>
    </location>
</feature>
<sequence length="654" mass="68389">MSHRPVVSRVLAVLGMLVVAILFGAAPASAAVPMLPIPGLPSCQNPPVPQSPDRGFSGFITPRPTDPPPLEADPFAEGATTGVYETTGLAGYRWSMYVDSCVPGPGQATNSALTSTANSIMAWPVLAVGFVATLADVVYNQTWLDQLDAPVGYVSNALYEGFTQPFFPVLAVAVGVVMIVSIRRARLSAAISTGTLVLVAATLAAFAANYPTRVADLTDSVTSGAITSVNRAIVGTEGADPSAATVRPLVDAILYDRWVAGTLGDTTSSTAREYGPVLFTASTLTWAETDVVRTDPNGAGAELIEAKQDQWREAAEAIKASDPDAYEYLTGARSLDRIGHAIVAFALMGILPILVMSLVLVAMSYLIIRLVVMFLPLVALIALLLRGTLRGVLSLCAAALINSIVFAVGAAVTAYLYGVFLSPDTGLPALLGILLAFLVGIAMWIILSPYRRLTTMVRGTDAVKTTRAEYARTKRGATSFVSRAGTVALGVFAGNRATAAAEQATTPGNTPTVPFEPYRYGPGEIRPEHVAAPAYDERAVDRSGPPAELPGPAPAPALTGPRSAMPRPLPGPRRAVVPESASRSARGPAEPDDVDPRTSDRRPEMAPLLDFDPVVVDGRSVAVIHTLDGPVVDLADTDRAVVAGEVTSATSQAR</sequence>
<feature type="signal peptide" evidence="3">
    <location>
        <begin position="1"/>
        <end position="30"/>
    </location>
</feature>
<keyword evidence="2" id="KW-0472">Membrane</keyword>
<feature type="transmembrane region" description="Helical" evidence="2">
    <location>
        <begin position="366"/>
        <end position="385"/>
    </location>
</feature>
<feature type="region of interest" description="Disordered" evidence="1">
    <location>
        <begin position="501"/>
        <end position="522"/>
    </location>
</feature>
<feature type="transmembrane region" description="Helical" evidence="2">
    <location>
        <begin position="338"/>
        <end position="360"/>
    </location>
</feature>
<keyword evidence="3" id="KW-0732">Signal</keyword>
<keyword evidence="2" id="KW-0812">Transmembrane</keyword>